<name>A0A0A7ELT6_9GAMM</name>
<dbReference type="OrthoDB" id="5761831at2"/>
<dbReference type="EMBL" id="CP009889">
    <property type="protein sequence ID" value="AIY66947.1"/>
    <property type="molecule type" value="Genomic_DNA"/>
</dbReference>
<dbReference type="eggNOG" id="ENOG5030XUZ">
    <property type="taxonomic scope" value="Bacteria"/>
</dbReference>
<dbReference type="AlphaFoldDB" id="A0A0A7ELT6"/>
<evidence type="ECO:0000256" key="1">
    <source>
        <dbReference type="SAM" id="MobiDB-lite"/>
    </source>
</evidence>
<dbReference type="RefSeq" id="WP_040135597.1">
    <property type="nucleotide sequence ID" value="NZ_CP009889.1"/>
</dbReference>
<evidence type="ECO:0000313" key="2">
    <source>
        <dbReference type="EMBL" id="AIY66947.1"/>
    </source>
</evidence>
<proteinExistence type="predicted"/>
<accession>A0A0A7ELT6</accession>
<evidence type="ECO:0000313" key="3">
    <source>
        <dbReference type="Proteomes" id="UP000030341"/>
    </source>
</evidence>
<protein>
    <submittedName>
        <fullName evidence="2">Uncharacterized protein</fullName>
    </submittedName>
</protein>
<dbReference type="HOGENOM" id="CLU_891007_0_0_6"/>
<reference evidence="2 3" key="1">
    <citation type="submission" date="2014-11" db="EMBL/GenBank/DDBJ databases">
        <title>Complete Genome Sequence of Pseudoalteromonas sp. Strain OCN003 Isolated from Kaneohe Bay, Oahu, Hawaii.</title>
        <authorList>
            <person name="Beurmann S."/>
            <person name="Videau P."/>
            <person name="Ushijima B."/>
            <person name="Smith A.M."/>
            <person name="Aeby G.S."/>
            <person name="Callahan S.M."/>
            <person name="Belcaid M."/>
        </authorList>
    </citation>
    <scope>NUCLEOTIDE SEQUENCE [LARGE SCALE GENOMIC DNA]</scope>
    <source>
        <strain evidence="2 3">OCN003</strain>
    </source>
</reference>
<sequence>MPSKIALTLIPTCVLIIAYIALSPQLDNQSSTSSINETNQLVKQHSETPMQVESVNHPPNTDTDNEQSMSQFNGFMVIEKPQWKFETGITNHVKTLKLQIANGNNEARYIYAKNLLYCFNAPLDEARFEQKLANAYQLEDSSRTIEQITVQYEYCQGLDRDELNNVLIHLEQAAANGLVAAQEEFGRMTSKFYMQLQQGKSLSRNEYIARRDKFLAHKEAFLISAAKHGSISALKQLSNSYHSQNYGLNGHIKSYALNKLIVELTNDDQIYNRYSFFVNRQFDQLTANERDKANALSNEWRKQIEKNGTLYF</sequence>
<feature type="region of interest" description="Disordered" evidence="1">
    <location>
        <begin position="40"/>
        <end position="68"/>
    </location>
</feature>
<dbReference type="KEGG" id="pseo:OM33_17830"/>
<dbReference type="Proteomes" id="UP000030341">
    <property type="component" value="Chromosome 2"/>
</dbReference>
<keyword evidence="3" id="KW-1185">Reference proteome</keyword>
<gene>
    <name evidence="2" type="ORF">OM33_17830</name>
</gene>
<organism evidence="2 3">
    <name type="scientific">Pseudoalteromonas piratica</name>
    <dbReference type="NCBI Taxonomy" id="1348114"/>
    <lineage>
        <taxon>Bacteria</taxon>
        <taxon>Pseudomonadati</taxon>
        <taxon>Pseudomonadota</taxon>
        <taxon>Gammaproteobacteria</taxon>
        <taxon>Alteromonadales</taxon>
        <taxon>Pseudoalteromonadaceae</taxon>
        <taxon>Pseudoalteromonas</taxon>
    </lineage>
</organism>